<keyword evidence="3 7" id="KW-0812">Transmembrane</keyword>
<gene>
    <name evidence="10" type="ORF">ATL31_1936</name>
</gene>
<comment type="subcellular location">
    <subcellularLocation>
        <location evidence="1">Cell membrane</location>
        <topology evidence="1">Multi-pass membrane protein</topology>
    </subcellularLocation>
</comment>
<dbReference type="Pfam" id="PF10708">
    <property type="entry name" value="DUF2510"/>
    <property type="match status" value="1"/>
</dbReference>
<evidence type="ECO:0000259" key="9">
    <source>
        <dbReference type="Pfam" id="PF10708"/>
    </source>
</evidence>
<dbReference type="InterPro" id="IPR018929">
    <property type="entry name" value="DUF2510"/>
</dbReference>
<proteinExistence type="predicted"/>
<dbReference type="InterPro" id="IPR051791">
    <property type="entry name" value="Pra-immunoreactive"/>
</dbReference>
<evidence type="ECO:0000256" key="2">
    <source>
        <dbReference type="ARBA" id="ARBA00022475"/>
    </source>
</evidence>
<comment type="caution">
    <text evidence="10">The sequence shown here is derived from an EMBL/GenBank/DDBJ whole genome shotgun (WGS) entry which is preliminary data.</text>
</comment>
<evidence type="ECO:0000256" key="7">
    <source>
        <dbReference type="SAM" id="Phobius"/>
    </source>
</evidence>
<feature type="compositionally biased region" description="Low complexity" evidence="6">
    <location>
        <begin position="76"/>
        <end position="90"/>
    </location>
</feature>
<feature type="domain" description="RDD" evidence="8">
    <location>
        <begin position="99"/>
        <end position="258"/>
    </location>
</feature>
<sequence length="266" mass="28057">MTTPTAAGWYDDPDVPEQLRYFDGVVWTAHTTPRMSATAASSTIGRSIDVPVGTDRGAWQHPPQAGPGPAAGGPPQGWAGAPAGAWQQPGVARHDGDVLAPWWRRLLARVVDAFVTSLVAALLSLPFLGPLLDAFDTLVADAVAGRTPDQSAFQAALEQATVPITLISLIVGLVYEIGFLVWRSATPGKMLLGTVVRPVQAPGRISAAVALRRQAITIATSLLGLNAVLGLLGVVLSVLDPAWLLWDPKRQALHDKVADTVVVLKR</sequence>
<evidence type="ECO:0000313" key="11">
    <source>
        <dbReference type="Proteomes" id="UP000233781"/>
    </source>
</evidence>
<keyword evidence="4 7" id="KW-1133">Transmembrane helix</keyword>
<accession>A0A2N3YJQ8</accession>
<reference evidence="10 11" key="1">
    <citation type="submission" date="2017-12" db="EMBL/GenBank/DDBJ databases">
        <title>Sequencing the genomes of 1000 Actinobacteria strains.</title>
        <authorList>
            <person name="Klenk H.-P."/>
        </authorList>
    </citation>
    <scope>NUCLEOTIDE SEQUENCE [LARGE SCALE GENOMIC DNA]</scope>
    <source>
        <strain evidence="10 11">DSM 12806</strain>
    </source>
</reference>
<evidence type="ECO:0000256" key="3">
    <source>
        <dbReference type="ARBA" id="ARBA00022692"/>
    </source>
</evidence>
<evidence type="ECO:0000313" key="10">
    <source>
        <dbReference type="EMBL" id="PKW27101.1"/>
    </source>
</evidence>
<evidence type="ECO:0000256" key="1">
    <source>
        <dbReference type="ARBA" id="ARBA00004651"/>
    </source>
</evidence>
<evidence type="ECO:0000256" key="5">
    <source>
        <dbReference type="ARBA" id="ARBA00023136"/>
    </source>
</evidence>
<evidence type="ECO:0000259" key="8">
    <source>
        <dbReference type="Pfam" id="PF06271"/>
    </source>
</evidence>
<protein>
    <submittedName>
        <fullName evidence="10">Uncharacterized protein DUF2510</fullName>
    </submittedName>
</protein>
<dbReference type="EMBL" id="PJNE01000001">
    <property type="protein sequence ID" value="PKW27101.1"/>
    <property type="molecule type" value="Genomic_DNA"/>
</dbReference>
<dbReference type="GO" id="GO:0005886">
    <property type="term" value="C:plasma membrane"/>
    <property type="evidence" value="ECO:0007669"/>
    <property type="project" value="UniProtKB-SubCell"/>
</dbReference>
<dbReference type="Pfam" id="PF06271">
    <property type="entry name" value="RDD"/>
    <property type="match status" value="1"/>
</dbReference>
<feature type="domain" description="DUF2510" evidence="9">
    <location>
        <begin position="7"/>
        <end position="39"/>
    </location>
</feature>
<dbReference type="InterPro" id="IPR010432">
    <property type="entry name" value="RDD"/>
</dbReference>
<feature type="transmembrane region" description="Helical" evidence="7">
    <location>
        <begin position="106"/>
        <end position="128"/>
    </location>
</feature>
<keyword evidence="5 7" id="KW-0472">Membrane</keyword>
<evidence type="ECO:0000256" key="4">
    <source>
        <dbReference type="ARBA" id="ARBA00022989"/>
    </source>
</evidence>
<evidence type="ECO:0000256" key="6">
    <source>
        <dbReference type="SAM" id="MobiDB-lite"/>
    </source>
</evidence>
<dbReference type="OrthoDB" id="5244233at2"/>
<dbReference type="RefSeq" id="WP_101395575.1">
    <property type="nucleotide sequence ID" value="NZ_PJNE01000001.1"/>
</dbReference>
<dbReference type="Proteomes" id="UP000233781">
    <property type="component" value="Unassembled WGS sequence"/>
</dbReference>
<feature type="transmembrane region" description="Helical" evidence="7">
    <location>
        <begin position="160"/>
        <end position="182"/>
    </location>
</feature>
<feature type="region of interest" description="Disordered" evidence="6">
    <location>
        <begin position="51"/>
        <end position="90"/>
    </location>
</feature>
<keyword evidence="11" id="KW-1185">Reference proteome</keyword>
<feature type="transmembrane region" description="Helical" evidence="7">
    <location>
        <begin position="215"/>
        <end position="239"/>
    </location>
</feature>
<dbReference type="PANTHER" id="PTHR36115">
    <property type="entry name" value="PROLINE-RICH ANTIGEN HOMOLOG-RELATED"/>
    <property type="match status" value="1"/>
</dbReference>
<dbReference type="AlphaFoldDB" id="A0A2N3YJQ8"/>
<name>A0A2N3YJQ8_9MICO</name>
<keyword evidence="2" id="KW-1003">Cell membrane</keyword>
<organism evidence="10 11">
    <name type="scientific">Phycicoccus duodecadis</name>
    <dbReference type="NCBI Taxonomy" id="173053"/>
    <lineage>
        <taxon>Bacteria</taxon>
        <taxon>Bacillati</taxon>
        <taxon>Actinomycetota</taxon>
        <taxon>Actinomycetes</taxon>
        <taxon>Micrococcales</taxon>
        <taxon>Intrasporangiaceae</taxon>
        <taxon>Phycicoccus</taxon>
    </lineage>
</organism>